<protein>
    <submittedName>
        <fullName evidence="9">DUF2029 domain-containing protein</fullName>
    </submittedName>
</protein>
<dbReference type="Pfam" id="PF09594">
    <property type="entry name" value="GT87"/>
    <property type="match status" value="1"/>
</dbReference>
<name>A0A7X9FU48_9DELT</name>
<evidence type="ECO:0000256" key="7">
    <source>
        <dbReference type="ARBA" id="ARBA00024033"/>
    </source>
</evidence>
<dbReference type="Proteomes" id="UP000524246">
    <property type="component" value="Unassembled WGS sequence"/>
</dbReference>
<dbReference type="EMBL" id="JAAZON010000661">
    <property type="protein sequence ID" value="NMC64382.1"/>
    <property type="molecule type" value="Genomic_DNA"/>
</dbReference>
<keyword evidence="6 8" id="KW-0472">Membrane</keyword>
<feature type="transmembrane region" description="Helical" evidence="8">
    <location>
        <begin position="107"/>
        <end position="140"/>
    </location>
</feature>
<comment type="subcellular location">
    <subcellularLocation>
        <location evidence="1">Cell membrane</location>
        <topology evidence="1">Multi-pass membrane protein</topology>
    </subcellularLocation>
</comment>
<gene>
    <name evidence="9" type="ORF">GYA55_14555</name>
</gene>
<evidence type="ECO:0000256" key="1">
    <source>
        <dbReference type="ARBA" id="ARBA00004651"/>
    </source>
</evidence>
<feature type="transmembrane region" description="Helical" evidence="8">
    <location>
        <begin position="146"/>
        <end position="172"/>
    </location>
</feature>
<dbReference type="GO" id="GO:0016758">
    <property type="term" value="F:hexosyltransferase activity"/>
    <property type="evidence" value="ECO:0007669"/>
    <property type="project" value="InterPro"/>
</dbReference>
<keyword evidence="2" id="KW-1003">Cell membrane</keyword>
<evidence type="ECO:0000256" key="5">
    <source>
        <dbReference type="ARBA" id="ARBA00022989"/>
    </source>
</evidence>
<keyword evidence="4 8" id="KW-0812">Transmembrane</keyword>
<comment type="caution">
    <text evidence="9">The sequence shown here is derived from an EMBL/GenBank/DDBJ whole genome shotgun (WGS) entry which is preliminary data.</text>
</comment>
<evidence type="ECO:0000256" key="4">
    <source>
        <dbReference type="ARBA" id="ARBA00022692"/>
    </source>
</evidence>
<organism evidence="9 10">
    <name type="scientific">SAR324 cluster bacterium</name>
    <dbReference type="NCBI Taxonomy" id="2024889"/>
    <lineage>
        <taxon>Bacteria</taxon>
        <taxon>Deltaproteobacteria</taxon>
        <taxon>SAR324 cluster</taxon>
    </lineage>
</organism>
<feature type="transmembrane region" description="Helical" evidence="8">
    <location>
        <begin position="262"/>
        <end position="279"/>
    </location>
</feature>
<evidence type="ECO:0000313" key="9">
    <source>
        <dbReference type="EMBL" id="NMC64382.1"/>
    </source>
</evidence>
<keyword evidence="3" id="KW-0808">Transferase</keyword>
<feature type="transmembrane region" description="Helical" evidence="8">
    <location>
        <begin position="56"/>
        <end position="86"/>
    </location>
</feature>
<dbReference type="GO" id="GO:0005886">
    <property type="term" value="C:plasma membrane"/>
    <property type="evidence" value="ECO:0007669"/>
    <property type="project" value="UniProtKB-SubCell"/>
</dbReference>
<keyword evidence="5 8" id="KW-1133">Transmembrane helix</keyword>
<accession>A0A7X9FU48</accession>
<dbReference type="InterPro" id="IPR018584">
    <property type="entry name" value="GT87"/>
</dbReference>
<evidence type="ECO:0000256" key="6">
    <source>
        <dbReference type="ARBA" id="ARBA00023136"/>
    </source>
</evidence>
<feature type="transmembrane region" description="Helical" evidence="8">
    <location>
        <begin position="233"/>
        <end position="255"/>
    </location>
</feature>
<dbReference type="AlphaFoldDB" id="A0A7X9FU48"/>
<feature type="transmembrane region" description="Helical" evidence="8">
    <location>
        <begin position="179"/>
        <end position="200"/>
    </location>
</feature>
<evidence type="ECO:0000313" key="10">
    <source>
        <dbReference type="Proteomes" id="UP000524246"/>
    </source>
</evidence>
<evidence type="ECO:0000256" key="2">
    <source>
        <dbReference type="ARBA" id="ARBA00022475"/>
    </source>
</evidence>
<reference evidence="9 10" key="1">
    <citation type="journal article" date="2020" name="Biotechnol. Biofuels">
        <title>New insights from the biogas microbiome by comprehensive genome-resolved metagenomics of nearly 1600 species originating from multiple anaerobic digesters.</title>
        <authorList>
            <person name="Campanaro S."/>
            <person name="Treu L."/>
            <person name="Rodriguez-R L.M."/>
            <person name="Kovalovszki A."/>
            <person name="Ziels R.M."/>
            <person name="Maus I."/>
            <person name="Zhu X."/>
            <person name="Kougias P.G."/>
            <person name="Basile A."/>
            <person name="Luo G."/>
            <person name="Schluter A."/>
            <person name="Konstantinidis K.T."/>
            <person name="Angelidaki I."/>
        </authorList>
    </citation>
    <scope>NUCLEOTIDE SEQUENCE [LARGE SCALE GENOMIC DNA]</scope>
    <source>
        <strain evidence="9">AS27yjCOA_65</strain>
    </source>
</reference>
<proteinExistence type="inferred from homology"/>
<sequence length="357" mass="40880">MRFLYDFYRLYAIACIMRAGGNVYDVSLLERELLRTDWDPTETAFGMPYPPWTLPFFYVFGFLPFYTALAVCFGLSIVLLLLIVALSYKVSCLGNLSSRACTVKQRLVYLALFFPLFKVLLYGQPTFIALLGLTLFSYLIFHRKPFSAGLALSLCSLKPQLLVPFFVVVLIWELKQHRLLVINGLLMGVILQILIALIIVPDSFSQYLEFLPSFMTSSAQLSYPTLTQLFKQLTGIAASPYILLIPGLLTAMWIAFRFDFSFRLLYLLVLPLSVLVAPYSWSHDFAFLLLPYILICEHFFQRISPLRIALLLLPLFATSIYLMGPPQEMYMIWLPLAIFVLSLFVLNNQTRERSNAL</sequence>
<comment type="similarity">
    <text evidence="7">Belongs to the glycosyltransferase 87 family.</text>
</comment>
<evidence type="ECO:0000256" key="3">
    <source>
        <dbReference type="ARBA" id="ARBA00022679"/>
    </source>
</evidence>
<feature type="transmembrane region" description="Helical" evidence="8">
    <location>
        <begin position="330"/>
        <end position="347"/>
    </location>
</feature>
<evidence type="ECO:0000256" key="8">
    <source>
        <dbReference type="SAM" id="Phobius"/>
    </source>
</evidence>